<evidence type="ECO:0000313" key="3">
    <source>
        <dbReference type="Proteomes" id="UP000028680"/>
    </source>
</evidence>
<name>A0AAN0RKJ5_9RHOB</name>
<dbReference type="RefSeq" id="WP_044050437.1">
    <property type="nucleotide sequence ID" value="NZ_CP003984.1"/>
</dbReference>
<dbReference type="Pfam" id="PF03929">
    <property type="entry name" value="PepSY_TM"/>
    <property type="match status" value="1"/>
</dbReference>
<dbReference type="InterPro" id="IPR005625">
    <property type="entry name" value="PepSY-ass_TM"/>
</dbReference>
<accession>A0AAN0RKJ5</accession>
<feature type="transmembrane region" description="Helical" evidence="1">
    <location>
        <begin position="160"/>
        <end position="178"/>
    </location>
</feature>
<gene>
    <name evidence="2" type="ORF">RCA23_c22470</name>
</gene>
<keyword evidence="1" id="KW-1133">Transmembrane helix</keyword>
<organism evidence="2 3">
    <name type="scientific">Planktomarina temperata RCA23</name>
    <dbReference type="NCBI Taxonomy" id="666509"/>
    <lineage>
        <taxon>Bacteria</taxon>
        <taxon>Pseudomonadati</taxon>
        <taxon>Pseudomonadota</taxon>
        <taxon>Alphaproteobacteria</taxon>
        <taxon>Rhodobacterales</taxon>
        <taxon>Paracoccaceae</taxon>
        <taxon>Planktomarina</taxon>
    </lineage>
</organism>
<evidence type="ECO:0000256" key="1">
    <source>
        <dbReference type="SAM" id="Phobius"/>
    </source>
</evidence>
<sequence>MAYFLKYTRTLHSWFGVIALPWVILFGLTGFYLNHPGMIEKILPLQSYQENTSDYVKLSKPLSAEDAAEIARRYWSDSKMKSVSRATYHGYDVIEFEREAGAIIVVSDTGHYYVKSRLQNKMFAPDGSLENRKIYWAYVFGVFHRTGWLGWSIGTVLADITAIALIIFGFSGLVLWYLPKHKRFKRRLGRMLP</sequence>
<keyword evidence="1" id="KW-0472">Membrane</keyword>
<feature type="transmembrane region" description="Helical" evidence="1">
    <location>
        <begin position="12"/>
        <end position="33"/>
    </location>
</feature>
<proteinExistence type="predicted"/>
<keyword evidence="1" id="KW-0812">Transmembrane</keyword>
<dbReference type="Proteomes" id="UP000028680">
    <property type="component" value="Chromosome"/>
</dbReference>
<protein>
    <recommendedName>
        <fullName evidence="4">PepSY domain-containing protein</fullName>
    </recommendedName>
</protein>
<keyword evidence="3" id="KW-1185">Reference proteome</keyword>
<dbReference type="EMBL" id="CP003984">
    <property type="protein sequence ID" value="AII87770.1"/>
    <property type="molecule type" value="Genomic_DNA"/>
</dbReference>
<reference evidence="2 3" key="1">
    <citation type="journal article" date="2014" name="ISME J.">
        <title>Adaptation of an abundant Roseobacter RCA organism to pelagic systems revealed by genomic and transcriptomic analyses.</title>
        <authorList>
            <person name="Voget S."/>
            <person name="Wemheuer B."/>
            <person name="Brinkhoff T."/>
            <person name="Vollmers J."/>
            <person name="Dietrich S."/>
            <person name="Giebel H.A."/>
            <person name="Beardsley C."/>
            <person name="Sardemann C."/>
            <person name="Bakenhus I."/>
            <person name="Billerbeck S."/>
            <person name="Daniel R."/>
            <person name="Simon M."/>
        </authorList>
    </citation>
    <scope>NUCLEOTIDE SEQUENCE [LARGE SCALE GENOMIC DNA]</scope>
    <source>
        <strain evidence="2 3">RCA23</strain>
    </source>
</reference>
<dbReference type="AlphaFoldDB" id="A0AAN0RKJ5"/>
<dbReference type="KEGG" id="ptp:RCA23_c22470"/>
<evidence type="ECO:0008006" key="4">
    <source>
        <dbReference type="Google" id="ProtNLM"/>
    </source>
</evidence>
<evidence type="ECO:0000313" key="2">
    <source>
        <dbReference type="EMBL" id="AII87770.1"/>
    </source>
</evidence>